<keyword evidence="6" id="KW-0966">Cell projection</keyword>
<evidence type="ECO:0000256" key="1">
    <source>
        <dbReference type="ARBA" id="ARBA00022490"/>
    </source>
</evidence>
<organism evidence="6 7">
    <name type="scientific">Oxobacter pfennigii</name>
    <dbReference type="NCBI Taxonomy" id="36849"/>
    <lineage>
        <taxon>Bacteria</taxon>
        <taxon>Bacillati</taxon>
        <taxon>Bacillota</taxon>
        <taxon>Clostridia</taxon>
        <taxon>Eubacteriales</taxon>
        <taxon>Clostridiaceae</taxon>
        <taxon>Oxobacter</taxon>
    </lineage>
</organism>
<evidence type="ECO:0000313" key="7">
    <source>
        <dbReference type="Proteomes" id="UP000050326"/>
    </source>
</evidence>
<evidence type="ECO:0000313" key="6">
    <source>
        <dbReference type="EMBL" id="KPU44663.1"/>
    </source>
</evidence>
<protein>
    <recommendedName>
        <fullName evidence="5">Flagellar assembly factor FliW</fullName>
    </recommendedName>
</protein>
<comment type="subunit">
    <text evidence="5">Interacts with translational regulator CsrA and flagellin(s).</text>
</comment>
<comment type="caution">
    <text evidence="6">The sequence shown here is derived from an EMBL/GenBank/DDBJ whole genome shotgun (WGS) entry which is preliminary data.</text>
</comment>
<proteinExistence type="inferred from homology"/>
<dbReference type="HAMAP" id="MF_01185">
    <property type="entry name" value="FliW"/>
    <property type="match status" value="1"/>
</dbReference>
<dbReference type="STRING" id="36849.OXPF_17490"/>
<evidence type="ECO:0000256" key="4">
    <source>
        <dbReference type="ARBA" id="ARBA00023186"/>
    </source>
</evidence>
<evidence type="ECO:0000256" key="2">
    <source>
        <dbReference type="ARBA" id="ARBA00022795"/>
    </source>
</evidence>
<dbReference type="Proteomes" id="UP000050326">
    <property type="component" value="Unassembled WGS sequence"/>
</dbReference>
<dbReference type="EMBL" id="LKET01000029">
    <property type="protein sequence ID" value="KPU44663.1"/>
    <property type="molecule type" value="Genomic_DNA"/>
</dbReference>
<dbReference type="SUPFAM" id="SSF141457">
    <property type="entry name" value="BH3618-like"/>
    <property type="match status" value="1"/>
</dbReference>
<gene>
    <name evidence="5 6" type="primary">fliW</name>
    <name evidence="6" type="ORF">OXPF_17490</name>
</gene>
<dbReference type="GO" id="GO:0006417">
    <property type="term" value="P:regulation of translation"/>
    <property type="evidence" value="ECO:0007669"/>
    <property type="project" value="UniProtKB-KW"/>
</dbReference>
<comment type="similarity">
    <text evidence="5">Belongs to the FliW family.</text>
</comment>
<comment type="function">
    <text evidence="5">Acts as an anti-CsrA protein, binds CsrA and prevents it from repressing translation of its target genes, one of which is flagellin. Binds to flagellin and participates in the assembly of the flagellum.</text>
</comment>
<accession>A0A0P8YY27</accession>
<dbReference type="InterPro" id="IPR003775">
    <property type="entry name" value="Flagellar_assembly_factor_FliW"/>
</dbReference>
<reference evidence="6 7" key="1">
    <citation type="submission" date="2015-09" db="EMBL/GenBank/DDBJ databases">
        <title>Genome sequence of Oxobacter pfennigii DSM 3222.</title>
        <authorList>
            <person name="Poehlein A."/>
            <person name="Bengelsdorf F.R."/>
            <person name="Schiel-Bengelsdorf B."/>
            <person name="Duerre P."/>
            <person name="Daniel R."/>
        </authorList>
    </citation>
    <scope>NUCLEOTIDE SEQUENCE [LARGE SCALE GENOMIC DNA]</scope>
    <source>
        <strain evidence="6 7">DSM 3222</strain>
    </source>
</reference>
<name>A0A0P8YY27_9CLOT</name>
<dbReference type="RefSeq" id="WP_054874802.1">
    <property type="nucleotide sequence ID" value="NZ_LKET01000029.1"/>
</dbReference>
<keyword evidence="3 5" id="KW-0810">Translation regulation</keyword>
<keyword evidence="6" id="KW-0969">Cilium</keyword>
<keyword evidence="7" id="KW-1185">Reference proteome</keyword>
<dbReference type="InterPro" id="IPR024046">
    <property type="entry name" value="Flagellar_assmbl_FliW_dom_sf"/>
</dbReference>
<keyword evidence="2 5" id="KW-1005">Bacterial flagellum biogenesis</keyword>
<dbReference type="AlphaFoldDB" id="A0A0P8YY27"/>
<dbReference type="OrthoDB" id="9801235at2"/>
<sequence length="143" mass="16307">MVIDSKFFGQIEAADEDIIYFEEGLLGLEDVKKFILVDIEGESSFKCLQSADSQEIAFIVISPWEVEEGYQVDIDDEELITLQDNDLSDIFIYSIVTLSQDKMTANLIGPIILNTKTKRGKQIVLNNSKYTTKHIIKYFAKKE</sequence>
<dbReference type="GO" id="GO:0044780">
    <property type="term" value="P:bacterial-type flagellum assembly"/>
    <property type="evidence" value="ECO:0007669"/>
    <property type="project" value="UniProtKB-UniRule"/>
</dbReference>
<keyword evidence="6" id="KW-0282">Flagellum</keyword>
<keyword evidence="4 5" id="KW-0143">Chaperone</keyword>
<evidence type="ECO:0000256" key="3">
    <source>
        <dbReference type="ARBA" id="ARBA00022845"/>
    </source>
</evidence>
<dbReference type="PANTHER" id="PTHR39190">
    <property type="entry name" value="FLAGELLAR ASSEMBLY FACTOR FLIW"/>
    <property type="match status" value="1"/>
</dbReference>
<dbReference type="Pfam" id="PF02623">
    <property type="entry name" value="FliW"/>
    <property type="match status" value="1"/>
</dbReference>
<comment type="subcellular location">
    <subcellularLocation>
        <location evidence="5">Cytoplasm</location>
    </subcellularLocation>
</comment>
<keyword evidence="1 5" id="KW-0963">Cytoplasm</keyword>
<dbReference type="NCBIfam" id="NF009793">
    <property type="entry name" value="PRK13285.1-1"/>
    <property type="match status" value="1"/>
</dbReference>
<evidence type="ECO:0000256" key="5">
    <source>
        <dbReference type="HAMAP-Rule" id="MF_01185"/>
    </source>
</evidence>
<dbReference type="GO" id="GO:0005737">
    <property type="term" value="C:cytoplasm"/>
    <property type="evidence" value="ECO:0007669"/>
    <property type="project" value="UniProtKB-SubCell"/>
</dbReference>
<dbReference type="PANTHER" id="PTHR39190:SF1">
    <property type="entry name" value="FLAGELLAR ASSEMBLY FACTOR FLIW"/>
    <property type="match status" value="1"/>
</dbReference>
<dbReference type="Gene3D" id="2.30.290.10">
    <property type="entry name" value="BH3618-like"/>
    <property type="match status" value="1"/>
</dbReference>